<dbReference type="EMBL" id="CACVAP010000047">
    <property type="protein sequence ID" value="CAA6805513.1"/>
    <property type="molecule type" value="Genomic_DNA"/>
</dbReference>
<sequence length="87" mass="9923">MCLGISMFKAKGYIIFLFGENKHSIGEVLRRLEAVGNFPMKVEANTPADIIYYGTKNEKIYLCSIIDARDILISKNYLNKKVAKNIY</sequence>
<proteinExistence type="predicted"/>
<evidence type="ECO:0000313" key="1">
    <source>
        <dbReference type="EMBL" id="CAA6805513.1"/>
    </source>
</evidence>
<reference evidence="1" key="1">
    <citation type="submission" date="2020-01" db="EMBL/GenBank/DDBJ databases">
        <authorList>
            <person name="Meier V. D."/>
            <person name="Meier V D."/>
        </authorList>
    </citation>
    <scope>NUCLEOTIDE SEQUENCE</scope>
    <source>
        <strain evidence="1">HLG_WM_MAG_06</strain>
    </source>
</reference>
<dbReference type="AlphaFoldDB" id="A0A6S6SAX7"/>
<organism evidence="1">
    <name type="scientific">uncultured Sulfurovum sp</name>
    <dbReference type="NCBI Taxonomy" id="269237"/>
    <lineage>
        <taxon>Bacteria</taxon>
        <taxon>Pseudomonadati</taxon>
        <taxon>Campylobacterota</taxon>
        <taxon>Epsilonproteobacteria</taxon>
        <taxon>Campylobacterales</taxon>
        <taxon>Sulfurovaceae</taxon>
        <taxon>Sulfurovum</taxon>
        <taxon>environmental samples</taxon>
    </lineage>
</organism>
<accession>A0A6S6SAX7</accession>
<protein>
    <submittedName>
        <fullName evidence="1">Uncharacterized protein</fullName>
    </submittedName>
</protein>
<gene>
    <name evidence="1" type="ORF">HELGO_WM3917</name>
</gene>
<name>A0A6S6SAX7_9BACT</name>